<dbReference type="Proteomes" id="UP001293593">
    <property type="component" value="Unassembled WGS sequence"/>
</dbReference>
<evidence type="ECO:0000256" key="1">
    <source>
        <dbReference type="ARBA" id="ARBA00004167"/>
    </source>
</evidence>
<evidence type="ECO:0000256" key="6">
    <source>
        <dbReference type="SAM" id="Phobius"/>
    </source>
</evidence>
<comment type="caution">
    <text evidence="8">The sequence shown here is derived from an EMBL/GenBank/DDBJ whole genome shotgun (WGS) entry which is preliminary data.</text>
</comment>
<protein>
    <recommendedName>
        <fullName evidence="7">Late embryogenesis abundant protein LEA-2 subgroup domain-containing protein</fullName>
    </recommendedName>
</protein>
<dbReference type="GO" id="GO:0005886">
    <property type="term" value="C:plasma membrane"/>
    <property type="evidence" value="ECO:0007669"/>
    <property type="project" value="TreeGrafter"/>
</dbReference>
<dbReference type="PANTHER" id="PTHR31234">
    <property type="entry name" value="LATE EMBRYOGENESIS ABUNDANT (LEA) HYDROXYPROLINE-RICH GLYCOPROTEIN FAMILY"/>
    <property type="match status" value="1"/>
</dbReference>
<keyword evidence="9" id="KW-1185">Reference proteome</keyword>
<gene>
    <name evidence="8" type="ORF">QN277_018113</name>
</gene>
<accession>A0AAE1MSE2</accession>
<evidence type="ECO:0000256" key="3">
    <source>
        <dbReference type="ARBA" id="ARBA00022989"/>
    </source>
</evidence>
<evidence type="ECO:0000256" key="2">
    <source>
        <dbReference type="ARBA" id="ARBA00022692"/>
    </source>
</evidence>
<evidence type="ECO:0000256" key="4">
    <source>
        <dbReference type="ARBA" id="ARBA00023136"/>
    </source>
</evidence>
<feature type="region of interest" description="Disordered" evidence="5">
    <location>
        <begin position="1"/>
        <end position="20"/>
    </location>
</feature>
<dbReference type="InterPro" id="IPR004864">
    <property type="entry name" value="LEA_2"/>
</dbReference>
<dbReference type="PANTHER" id="PTHR31234:SF72">
    <property type="entry name" value="NDR1_HIN1-LIKE PROTEIN 6"/>
    <property type="match status" value="1"/>
</dbReference>
<dbReference type="Pfam" id="PF03168">
    <property type="entry name" value="LEA_2"/>
    <property type="match status" value="1"/>
</dbReference>
<sequence>MADHHQQRIHPVQDVEASPYTPSAPLFPRNASKSDHGVPAAGQPQPVPKKRRSRSCCCKFLCWTISLLLILIVAIGITVGILFLVFRPKLPKYSIDELRVAQLSISQDNNLSATFNVTLTARNPNKRIGIYYEGGSHVSAWYNDTKLCEGSLPKFYQGHRNITVLHLPLSGQIQNATGFQSAIQDQMQKAGNIPLNLRAKQPVRVKLGKLKLFKVKFRVSCRLVVDRLESNNKIKIVSSSCKFRLRL</sequence>
<evidence type="ECO:0000259" key="7">
    <source>
        <dbReference type="Pfam" id="PF03168"/>
    </source>
</evidence>
<name>A0AAE1MSE2_9FABA</name>
<keyword evidence="4 6" id="KW-0472">Membrane</keyword>
<evidence type="ECO:0000313" key="8">
    <source>
        <dbReference type="EMBL" id="KAK4274960.1"/>
    </source>
</evidence>
<dbReference type="InterPro" id="IPR044839">
    <property type="entry name" value="NDR1-like"/>
</dbReference>
<dbReference type="GO" id="GO:0098542">
    <property type="term" value="P:defense response to other organism"/>
    <property type="evidence" value="ECO:0007669"/>
    <property type="project" value="InterPro"/>
</dbReference>
<evidence type="ECO:0000313" key="9">
    <source>
        <dbReference type="Proteomes" id="UP001293593"/>
    </source>
</evidence>
<dbReference type="SUPFAM" id="SSF117070">
    <property type="entry name" value="LEA14-like"/>
    <property type="match status" value="1"/>
</dbReference>
<dbReference type="EMBL" id="JAWXYG010000004">
    <property type="protein sequence ID" value="KAK4274960.1"/>
    <property type="molecule type" value="Genomic_DNA"/>
</dbReference>
<keyword evidence="2 6" id="KW-0812">Transmembrane</keyword>
<feature type="domain" description="Late embryogenesis abundant protein LEA-2 subgroup" evidence="7">
    <location>
        <begin position="118"/>
        <end position="222"/>
    </location>
</feature>
<dbReference type="AlphaFoldDB" id="A0AAE1MSE2"/>
<evidence type="ECO:0000256" key="5">
    <source>
        <dbReference type="SAM" id="MobiDB-lite"/>
    </source>
</evidence>
<comment type="subcellular location">
    <subcellularLocation>
        <location evidence="1">Membrane</location>
        <topology evidence="1">Single-pass membrane protein</topology>
    </subcellularLocation>
</comment>
<keyword evidence="3 6" id="KW-1133">Transmembrane helix</keyword>
<feature type="transmembrane region" description="Helical" evidence="6">
    <location>
        <begin position="60"/>
        <end position="86"/>
    </location>
</feature>
<reference evidence="8" key="1">
    <citation type="submission" date="2023-10" db="EMBL/GenBank/DDBJ databases">
        <title>Chromosome-level genome of the transformable northern wattle, Acacia crassicarpa.</title>
        <authorList>
            <person name="Massaro I."/>
            <person name="Sinha N.R."/>
            <person name="Poethig S."/>
            <person name="Leichty A.R."/>
        </authorList>
    </citation>
    <scope>NUCLEOTIDE SEQUENCE</scope>
    <source>
        <strain evidence="8">Acra3RX</strain>
        <tissue evidence="8">Leaf</tissue>
    </source>
</reference>
<feature type="region of interest" description="Disordered" evidence="5">
    <location>
        <begin position="26"/>
        <end position="51"/>
    </location>
</feature>
<organism evidence="8 9">
    <name type="scientific">Acacia crassicarpa</name>
    <name type="common">northern wattle</name>
    <dbReference type="NCBI Taxonomy" id="499986"/>
    <lineage>
        <taxon>Eukaryota</taxon>
        <taxon>Viridiplantae</taxon>
        <taxon>Streptophyta</taxon>
        <taxon>Embryophyta</taxon>
        <taxon>Tracheophyta</taxon>
        <taxon>Spermatophyta</taxon>
        <taxon>Magnoliopsida</taxon>
        <taxon>eudicotyledons</taxon>
        <taxon>Gunneridae</taxon>
        <taxon>Pentapetalae</taxon>
        <taxon>rosids</taxon>
        <taxon>fabids</taxon>
        <taxon>Fabales</taxon>
        <taxon>Fabaceae</taxon>
        <taxon>Caesalpinioideae</taxon>
        <taxon>mimosoid clade</taxon>
        <taxon>Acacieae</taxon>
        <taxon>Acacia</taxon>
    </lineage>
</organism>
<proteinExistence type="predicted"/>